<dbReference type="STRING" id="2163413.A0A4P6XLM1"/>
<evidence type="ECO:0000313" key="4">
    <source>
        <dbReference type="Proteomes" id="UP000292447"/>
    </source>
</evidence>
<evidence type="ECO:0000256" key="1">
    <source>
        <dbReference type="PROSITE-ProRule" id="PRU00176"/>
    </source>
</evidence>
<dbReference type="Proteomes" id="UP000292447">
    <property type="component" value="Chromosome III"/>
</dbReference>
<dbReference type="EMBL" id="CP034458">
    <property type="protein sequence ID" value="QBM88282.1"/>
    <property type="molecule type" value="Genomic_DNA"/>
</dbReference>
<dbReference type="GO" id="GO:0003729">
    <property type="term" value="F:mRNA binding"/>
    <property type="evidence" value="ECO:0007669"/>
    <property type="project" value="TreeGrafter"/>
</dbReference>
<dbReference type="InterPro" id="IPR000504">
    <property type="entry name" value="RRM_dom"/>
</dbReference>
<dbReference type="SUPFAM" id="SSF54928">
    <property type="entry name" value="RNA-binding domain, RBD"/>
    <property type="match status" value="1"/>
</dbReference>
<proteinExistence type="predicted"/>
<dbReference type="InterPro" id="IPR035979">
    <property type="entry name" value="RBD_domain_sf"/>
</dbReference>
<dbReference type="PANTHER" id="PTHR45735">
    <property type="entry name" value="CLEAVAGE STIMULATION FACTOR SUBUNIT 2"/>
    <property type="match status" value="1"/>
</dbReference>
<dbReference type="AlphaFoldDB" id="A0A4P6XLM1"/>
<evidence type="ECO:0000259" key="2">
    <source>
        <dbReference type="PROSITE" id="PS50102"/>
    </source>
</evidence>
<dbReference type="InterPro" id="IPR025742">
    <property type="entry name" value="CSTF2_hinge"/>
</dbReference>
<dbReference type="PANTHER" id="PTHR45735:SF2">
    <property type="entry name" value="CLEAVAGE STIMULATION FACTOR SUBUNIT 2"/>
    <property type="match status" value="1"/>
</dbReference>
<reference evidence="4" key="1">
    <citation type="submission" date="2019-03" db="EMBL/GenBank/DDBJ databases">
        <title>Snf2 controls pulcherriminic acid biosynthesis and connects pigmentation and antifungal activity of the yeast Metschnikowia pulcherrima.</title>
        <authorList>
            <person name="Gore-Lloyd D."/>
            <person name="Sumann I."/>
            <person name="Brachmann A.O."/>
            <person name="Schneeberger K."/>
            <person name="Ortiz-Merino R.A."/>
            <person name="Moreno-Beltran M."/>
            <person name="Schlaefli M."/>
            <person name="Kirner P."/>
            <person name="Santos Kron A."/>
            <person name="Wolfe K.H."/>
            <person name="Piel J."/>
            <person name="Ahrens C.H."/>
            <person name="Henk D."/>
            <person name="Freimoser F.M."/>
        </authorList>
    </citation>
    <scope>NUCLEOTIDE SEQUENCE [LARGE SCALE GENOMIC DNA]</scope>
    <source>
        <strain evidence="4">APC 1.2</strain>
    </source>
</reference>
<dbReference type="Gene3D" id="3.30.70.330">
    <property type="match status" value="1"/>
</dbReference>
<feature type="domain" description="RRM" evidence="2">
    <location>
        <begin position="8"/>
        <end position="86"/>
    </location>
</feature>
<sequence length="240" mass="26805">MLAEAQDPIIYLSSIPFDYTEEQVAEIAKSVGPITDLKLMFDSTTGRSKGSAFIRYSDREAAMSAVRNLNNFNVGNRYLRCSFASDSDAFDSVPEFSNYNKLPPLPLGVQLYQNQTAQQAISSILSSLDLQTASDMLKEARAMSLENPQLMKKLLTQCPQLSHALVETSLMINVTTKDRVELCVNRGQAKLDALSYDHVQLLRLVNLLSEEELKSLEEDKRKIVESVRNEISKGSYGIID</sequence>
<organism evidence="3 4">
    <name type="scientific">Metschnikowia aff. pulcherrima</name>
    <dbReference type="NCBI Taxonomy" id="2163413"/>
    <lineage>
        <taxon>Eukaryota</taxon>
        <taxon>Fungi</taxon>
        <taxon>Dikarya</taxon>
        <taxon>Ascomycota</taxon>
        <taxon>Saccharomycotina</taxon>
        <taxon>Pichiomycetes</taxon>
        <taxon>Metschnikowiaceae</taxon>
        <taxon>Metschnikowia</taxon>
    </lineage>
</organism>
<dbReference type="GO" id="GO:0005847">
    <property type="term" value="C:mRNA cleavage and polyadenylation specificity factor complex"/>
    <property type="evidence" value="ECO:0007669"/>
    <property type="project" value="TreeGrafter"/>
</dbReference>
<dbReference type="Pfam" id="PF00076">
    <property type="entry name" value="RRM_1"/>
    <property type="match status" value="1"/>
</dbReference>
<dbReference type="Gene3D" id="1.25.40.630">
    <property type="match status" value="1"/>
</dbReference>
<name>A0A4P6XLM1_9ASCO</name>
<dbReference type="Pfam" id="PF14327">
    <property type="entry name" value="CSTF2_hinge"/>
    <property type="match status" value="1"/>
</dbReference>
<protein>
    <submittedName>
        <fullName evidence="3">Cleavage stimulation factor subunit 2</fullName>
    </submittedName>
</protein>
<keyword evidence="4" id="KW-1185">Reference proteome</keyword>
<dbReference type="InterPro" id="IPR012677">
    <property type="entry name" value="Nucleotide-bd_a/b_plait_sf"/>
</dbReference>
<keyword evidence="1" id="KW-0694">RNA-binding</keyword>
<dbReference type="SMART" id="SM00360">
    <property type="entry name" value="RRM"/>
    <property type="match status" value="1"/>
</dbReference>
<gene>
    <name evidence="3" type="primary">MPUL0C02480</name>
    <name evidence="3" type="ORF">METSCH_C02480</name>
</gene>
<accession>A0A4P6XLM1</accession>
<evidence type="ECO:0000313" key="3">
    <source>
        <dbReference type="EMBL" id="QBM88282.1"/>
    </source>
</evidence>
<dbReference type="PROSITE" id="PS50102">
    <property type="entry name" value="RRM"/>
    <property type="match status" value="1"/>
</dbReference>